<sequence>ESEKPQYYAGVIIQFNPITYMNDNLFELYITNYLIPILGGWPTLFTFDLMDSHKTPTILDLIQKNNITLSLIPSGCFSFVQSLDISINKPFQDLIQDLTDEHIFELTSMEGFERWTVHD</sequence>
<reference evidence="1 2" key="1">
    <citation type="journal article" date="2018" name="Nat. Ecol. Evol.">
        <title>Pezizomycetes genomes reveal the molecular basis of ectomycorrhizal truffle lifestyle.</title>
        <authorList>
            <person name="Murat C."/>
            <person name="Payen T."/>
            <person name="Noel B."/>
            <person name="Kuo A."/>
            <person name="Morin E."/>
            <person name="Chen J."/>
            <person name="Kohler A."/>
            <person name="Krizsan K."/>
            <person name="Balestrini R."/>
            <person name="Da Silva C."/>
            <person name="Montanini B."/>
            <person name="Hainaut M."/>
            <person name="Levati E."/>
            <person name="Barry K.W."/>
            <person name="Belfiori B."/>
            <person name="Cichocki N."/>
            <person name="Clum A."/>
            <person name="Dockter R.B."/>
            <person name="Fauchery L."/>
            <person name="Guy J."/>
            <person name="Iotti M."/>
            <person name="Le Tacon F."/>
            <person name="Lindquist E.A."/>
            <person name="Lipzen A."/>
            <person name="Malagnac F."/>
            <person name="Mello A."/>
            <person name="Molinier V."/>
            <person name="Miyauchi S."/>
            <person name="Poulain J."/>
            <person name="Riccioni C."/>
            <person name="Rubini A."/>
            <person name="Sitrit Y."/>
            <person name="Splivallo R."/>
            <person name="Traeger S."/>
            <person name="Wang M."/>
            <person name="Zifcakova L."/>
            <person name="Wipf D."/>
            <person name="Zambonelli A."/>
            <person name="Paolocci F."/>
            <person name="Nowrousian M."/>
            <person name="Ottonello S."/>
            <person name="Baldrian P."/>
            <person name="Spatafora J.W."/>
            <person name="Henrissat B."/>
            <person name="Nagy L.G."/>
            <person name="Aury J.M."/>
            <person name="Wincker P."/>
            <person name="Grigoriev I.V."/>
            <person name="Bonfante P."/>
            <person name="Martin F.M."/>
        </authorList>
    </citation>
    <scope>NUCLEOTIDE SEQUENCE [LARGE SCALE GENOMIC DNA]</scope>
    <source>
        <strain evidence="1 2">120613-1</strain>
    </source>
</reference>
<keyword evidence="2" id="KW-1185">Reference proteome</keyword>
<accession>A0A3N4K0P1</accession>
<protein>
    <recommendedName>
        <fullName evidence="3">DDE-1 domain-containing protein</fullName>
    </recommendedName>
</protein>
<organism evidence="1 2">
    <name type="scientific">Choiromyces venosus 120613-1</name>
    <dbReference type="NCBI Taxonomy" id="1336337"/>
    <lineage>
        <taxon>Eukaryota</taxon>
        <taxon>Fungi</taxon>
        <taxon>Dikarya</taxon>
        <taxon>Ascomycota</taxon>
        <taxon>Pezizomycotina</taxon>
        <taxon>Pezizomycetes</taxon>
        <taxon>Pezizales</taxon>
        <taxon>Tuberaceae</taxon>
        <taxon>Choiromyces</taxon>
    </lineage>
</organism>
<dbReference type="Proteomes" id="UP000276215">
    <property type="component" value="Unassembled WGS sequence"/>
</dbReference>
<dbReference type="AlphaFoldDB" id="A0A3N4K0P1"/>
<dbReference type="STRING" id="1336337.A0A3N4K0P1"/>
<feature type="non-terminal residue" evidence="1">
    <location>
        <position position="1"/>
    </location>
</feature>
<dbReference type="EMBL" id="ML120370">
    <property type="protein sequence ID" value="RPB01981.1"/>
    <property type="molecule type" value="Genomic_DNA"/>
</dbReference>
<name>A0A3N4K0P1_9PEZI</name>
<evidence type="ECO:0000313" key="2">
    <source>
        <dbReference type="Proteomes" id="UP000276215"/>
    </source>
</evidence>
<gene>
    <name evidence="1" type="ORF">L873DRAFT_1674832</name>
</gene>
<evidence type="ECO:0000313" key="1">
    <source>
        <dbReference type="EMBL" id="RPB01981.1"/>
    </source>
</evidence>
<proteinExistence type="predicted"/>
<evidence type="ECO:0008006" key="3">
    <source>
        <dbReference type="Google" id="ProtNLM"/>
    </source>
</evidence>